<dbReference type="EMBL" id="JAUSUE010000020">
    <property type="protein sequence ID" value="MDQ0204700.1"/>
    <property type="molecule type" value="Genomic_DNA"/>
</dbReference>
<evidence type="ECO:0008006" key="4">
    <source>
        <dbReference type="Google" id="ProtNLM"/>
    </source>
</evidence>
<dbReference type="RefSeq" id="WP_196604577.1">
    <property type="nucleotide sequence ID" value="NZ_CP116940.1"/>
</dbReference>
<evidence type="ECO:0000313" key="3">
    <source>
        <dbReference type="Proteomes" id="UP001239167"/>
    </source>
</evidence>
<evidence type="ECO:0000256" key="1">
    <source>
        <dbReference type="SAM" id="Phobius"/>
    </source>
</evidence>
<keyword evidence="1" id="KW-0472">Membrane</keyword>
<dbReference type="Proteomes" id="UP001239167">
    <property type="component" value="Unassembled WGS sequence"/>
</dbReference>
<gene>
    <name evidence="2" type="ORF">J2S01_002432</name>
</gene>
<proteinExistence type="predicted"/>
<name>A0ABT9YA34_9FIRM</name>
<accession>A0ABT9YA34</accession>
<reference evidence="2 3" key="1">
    <citation type="submission" date="2023-07" db="EMBL/GenBank/DDBJ databases">
        <title>Genomic Encyclopedia of Type Strains, Phase IV (KMG-IV): sequencing the most valuable type-strain genomes for metagenomic binning, comparative biology and taxonomic classification.</title>
        <authorList>
            <person name="Goeker M."/>
        </authorList>
    </citation>
    <scope>NUCLEOTIDE SEQUENCE [LARGE SCALE GENOMIC DNA]</scope>
    <source>
        <strain evidence="2 3">DSM 16980</strain>
    </source>
</reference>
<comment type="caution">
    <text evidence="2">The sequence shown here is derived from an EMBL/GenBank/DDBJ whole genome shotgun (WGS) entry which is preliminary data.</text>
</comment>
<sequence>MICHKCGREINDSKVCPYCGQDNNITIMTDQEKIDYGGVTIEENNDRVHHGSGYSQSTKGRQGRTAFRVTGGSWMSRLIFGIGILAIAAFVFFVALPFLSIAVLSILVIWAVFKLLG</sequence>
<protein>
    <recommendedName>
        <fullName evidence="4">Zinc-ribbon domain-containing protein</fullName>
    </recommendedName>
</protein>
<keyword evidence="1" id="KW-1133">Transmembrane helix</keyword>
<evidence type="ECO:0000313" key="2">
    <source>
        <dbReference type="EMBL" id="MDQ0204700.1"/>
    </source>
</evidence>
<keyword evidence="3" id="KW-1185">Reference proteome</keyword>
<feature type="transmembrane region" description="Helical" evidence="1">
    <location>
        <begin position="78"/>
        <end position="111"/>
    </location>
</feature>
<keyword evidence="1" id="KW-0812">Transmembrane</keyword>
<organism evidence="2 3">
    <name type="scientific">Pectinatus haikarae</name>
    <dbReference type="NCBI Taxonomy" id="349096"/>
    <lineage>
        <taxon>Bacteria</taxon>
        <taxon>Bacillati</taxon>
        <taxon>Bacillota</taxon>
        <taxon>Negativicutes</taxon>
        <taxon>Selenomonadales</taxon>
        <taxon>Selenomonadaceae</taxon>
        <taxon>Pectinatus</taxon>
    </lineage>
</organism>